<keyword evidence="4" id="KW-1185">Reference proteome</keyword>
<dbReference type="EMBL" id="PKPP01000836">
    <property type="protein sequence ID" value="PWA88207.1"/>
    <property type="molecule type" value="Genomic_DNA"/>
</dbReference>
<evidence type="ECO:0000313" key="4">
    <source>
        <dbReference type="Proteomes" id="UP000245207"/>
    </source>
</evidence>
<dbReference type="OrthoDB" id="696691at2759"/>
<feature type="region of interest" description="Disordered" evidence="1">
    <location>
        <begin position="1031"/>
        <end position="1226"/>
    </location>
</feature>
<protein>
    <submittedName>
        <fullName evidence="3">Helitron helicase-like domain-containing protein</fullName>
    </submittedName>
</protein>
<feature type="compositionally biased region" description="Polar residues" evidence="1">
    <location>
        <begin position="151"/>
        <end position="164"/>
    </location>
</feature>
<feature type="compositionally biased region" description="Basic and acidic residues" evidence="1">
    <location>
        <begin position="1207"/>
        <end position="1226"/>
    </location>
</feature>
<name>A0A2U1PR57_ARTAN</name>
<feature type="region of interest" description="Disordered" evidence="1">
    <location>
        <begin position="184"/>
        <end position="314"/>
    </location>
</feature>
<dbReference type="InterPro" id="IPR013955">
    <property type="entry name" value="Rep_factor-A_C"/>
</dbReference>
<feature type="compositionally biased region" description="Polar residues" evidence="1">
    <location>
        <begin position="226"/>
        <end position="270"/>
    </location>
</feature>
<feature type="compositionally biased region" description="Polar residues" evidence="1">
    <location>
        <begin position="1066"/>
        <end position="1079"/>
    </location>
</feature>
<dbReference type="Gene3D" id="2.40.50.140">
    <property type="entry name" value="Nucleic acid-binding proteins"/>
    <property type="match status" value="3"/>
</dbReference>
<gene>
    <name evidence="3" type="ORF">CTI12_AA122760</name>
</gene>
<dbReference type="AlphaFoldDB" id="A0A2U1PR57"/>
<dbReference type="InterPro" id="IPR012340">
    <property type="entry name" value="NA-bd_OB-fold"/>
</dbReference>
<accession>A0A2U1PR57</accession>
<dbReference type="PANTHER" id="PTHR45786">
    <property type="entry name" value="DNA BINDING PROTEIN-LIKE"/>
    <property type="match status" value="1"/>
</dbReference>
<feature type="compositionally biased region" description="Polar residues" evidence="1">
    <location>
        <begin position="1107"/>
        <end position="1138"/>
    </location>
</feature>
<keyword evidence="3" id="KW-0547">Nucleotide-binding</keyword>
<dbReference type="STRING" id="35608.A0A2U1PR57"/>
<feature type="compositionally biased region" description="Polar residues" evidence="1">
    <location>
        <begin position="585"/>
        <end position="597"/>
    </location>
</feature>
<evidence type="ECO:0000259" key="2">
    <source>
        <dbReference type="Pfam" id="PF08646"/>
    </source>
</evidence>
<keyword evidence="3" id="KW-0347">Helicase</keyword>
<dbReference type="PANTHER" id="PTHR45786:SF74">
    <property type="entry name" value="ATP-DEPENDENT DNA HELICASE"/>
    <property type="match status" value="1"/>
</dbReference>
<dbReference type="Pfam" id="PF08646">
    <property type="entry name" value="Rep_fac-A_C"/>
    <property type="match status" value="1"/>
</dbReference>
<keyword evidence="3" id="KW-0067">ATP-binding</keyword>
<feature type="region of interest" description="Disordered" evidence="1">
    <location>
        <begin position="584"/>
        <end position="614"/>
    </location>
</feature>
<organism evidence="3 4">
    <name type="scientific">Artemisia annua</name>
    <name type="common">Sweet wormwood</name>
    <dbReference type="NCBI Taxonomy" id="35608"/>
    <lineage>
        <taxon>Eukaryota</taxon>
        <taxon>Viridiplantae</taxon>
        <taxon>Streptophyta</taxon>
        <taxon>Embryophyta</taxon>
        <taxon>Tracheophyta</taxon>
        <taxon>Spermatophyta</taxon>
        <taxon>Magnoliopsida</taxon>
        <taxon>eudicotyledons</taxon>
        <taxon>Gunneridae</taxon>
        <taxon>Pentapetalae</taxon>
        <taxon>asterids</taxon>
        <taxon>campanulids</taxon>
        <taxon>Asterales</taxon>
        <taxon>Asteraceae</taxon>
        <taxon>Asteroideae</taxon>
        <taxon>Anthemideae</taxon>
        <taxon>Artemisiinae</taxon>
        <taxon>Artemisia</taxon>
    </lineage>
</organism>
<evidence type="ECO:0000313" key="3">
    <source>
        <dbReference type="EMBL" id="PWA88207.1"/>
    </source>
</evidence>
<sequence>MKENENLSSQFATVGPNGVTVSMSLGSGTDDSCGHVCLKRKLCEDFNVCGAPNAKRLDVVTAVPDKDLAQCGFLMPGVQVTCPGAATIVGQDCLFETRLGAGVAHEQPSASFFPQGFGGGPLILDFTTGSVRRATRVDGPETTVTLPVSPNVRVSSETGPTLGQTGRDKGKRAMEDFRGLAVSADERPTRRRRVHSENSSVDSFDGFVPNVSQPTVPDDSGHVGCSNDTEGQAQRFQPPSAAQQVPDSAAFSCSPNVPTTSQNSGTTSFVTPMEGVSDFGGPSNSRRNPRRRRSRQQNAGPSVARSPIRTNASARLGPPAEYRAFGSCACVCARCHAQFWFEERLSTSTRRTGPLYNRCCHAGKVRLFTPRQYPEYIKQLFSDNHFMSNIRAYNQMFAMTSLGANIDDSVNVGRGPYVFKVSGQPYHQIGKLCPDQGNDPRFLQLYIYDTDHEVDNRLGHFRDGPEPRLRRDVVEGLIQVLDEHNALVQLFRTARDKLREADVPEFKVRLFSVVGSAQYELPTADCIGAIVFEDGPESESEFDILIDTDSTDRDEDKRVTMNAYYAYMIHDRLDRQMAEKGKQAVVSTGTSDATQAEEQALQRSAEKGKAPAVEQEELDLMDIKPTDLDKPIEVRAYRRWTSKNVPDPNPTGLCYILLDRKGSAIQANVQLWDMRLFEGRLQVGGCYKIERFGFKRTDNWQRTLNNPITLLFGRYTQVTPIEDQGFPEHYFNFIAYNEIGQRADTRDYTLTDYIGIIRDIGQIREFGDPTTNRVLRRNIDVQNLNGNVLTFTIWNEMAMDFPLQLLSELSRPVIIAVSSCWARRFGGGLQLSATPATHYYLNPNIEEAERIRQMYTDMMLPIPPLQIPVPGTHQLEQPGARHLSQLNELMQAGPESVVQRFSVEAVILNIDQQMGWYINRCRTCGNKIADEMSHRHCQQPGIRPIPNYSYCFKMILADGTGNVPVTCFSPEADSLLLSNVTELLSYIPDPDPYVIPDIIQDLQNTTHVFHLRLARGSRRGFPRFILEGAEDVPLPPLPEATEQTEEPPLTAATESQMRTPIVTDIGASTSTESPSQTPAATELPSSSLTPPPLTDEPVERARDTVEIRSTTVQRQLFPETETNVASTDIENSPASQAAATVEPAMLSPSTSPTQAPIIAEHPTGGPTPLPETAEPTDPAIAETQPAERRAQSLNEEGISLDAQGARAIDKATEESSAHADKKQKLD</sequence>
<keyword evidence="3" id="KW-0378">Hydrolase</keyword>
<evidence type="ECO:0000256" key="1">
    <source>
        <dbReference type="SAM" id="MobiDB-lite"/>
    </source>
</evidence>
<dbReference type="CDD" id="cd04481">
    <property type="entry name" value="RPA1_DBD_B_like"/>
    <property type="match status" value="1"/>
</dbReference>
<dbReference type="Proteomes" id="UP000245207">
    <property type="component" value="Unassembled WGS sequence"/>
</dbReference>
<reference evidence="3 4" key="1">
    <citation type="journal article" date="2018" name="Mol. Plant">
        <title>The genome of Artemisia annua provides insight into the evolution of Asteraceae family and artemisinin biosynthesis.</title>
        <authorList>
            <person name="Shen Q."/>
            <person name="Zhang L."/>
            <person name="Liao Z."/>
            <person name="Wang S."/>
            <person name="Yan T."/>
            <person name="Shi P."/>
            <person name="Liu M."/>
            <person name="Fu X."/>
            <person name="Pan Q."/>
            <person name="Wang Y."/>
            <person name="Lv Z."/>
            <person name="Lu X."/>
            <person name="Zhang F."/>
            <person name="Jiang W."/>
            <person name="Ma Y."/>
            <person name="Chen M."/>
            <person name="Hao X."/>
            <person name="Li L."/>
            <person name="Tang Y."/>
            <person name="Lv G."/>
            <person name="Zhou Y."/>
            <person name="Sun X."/>
            <person name="Brodelius P.E."/>
            <person name="Rose J.K.C."/>
            <person name="Tang K."/>
        </authorList>
    </citation>
    <scope>NUCLEOTIDE SEQUENCE [LARGE SCALE GENOMIC DNA]</scope>
    <source>
        <strain evidence="4">cv. Huhao1</strain>
        <tissue evidence="3">Leaf</tissue>
    </source>
</reference>
<feature type="domain" description="Replication factor A C-terminal" evidence="2">
    <location>
        <begin position="901"/>
        <end position="1013"/>
    </location>
</feature>
<dbReference type="GO" id="GO:0004386">
    <property type="term" value="F:helicase activity"/>
    <property type="evidence" value="ECO:0007669"/>
    <property type="project" value="UniProtKB-KW"/>
</dbReference>
<dbReference type="SUPFAM" id="SSF50249">
    <property type="entry name" value="Nucleic acid-binding proteins"/>
    <property type="match status" value="2"/>
</dbReference>
<feature type="compositionally biased region" description="Basic and acidic residues" evidence="1">
    <location>
        <begin position="1097"/>
        <end position="1106"/>
    </location>
</feature>
<proteinExistence type="predicted"/>
<comment type="caution">
    <text evidence="3">The sequence shown here is derived from an EMBL/GenBank/DDBJ whole genome shotgun (WGS) entry which is preliminary data.</text>
</comment>
<feature type="region of interest" description="Disordered" evidence="1">
    <location>
        <begin position="151"/>
        <end position="172"/>
    </location>
</feature>